<reference evidence="1" key="1">
    <citation type="submission" date="2021-02" db="EMBL/GenBank/DDBJ databases">
        <authorList>
            <person name="Nowell W R."/>
        </authorList>
    </citation>
    <scope>NUCLEOTIDE SEQUENCE</scope>
</reference>
<protein>
    <submittedName>
        <fullName evidence="1">Uncharacterized protein</fullName>
    </submittedName>
</protein>
<dbReference type="Proteomes" id="UP000663865">
    <property type="component" value="Unassembled WGS sequence"/>
</dbReference>
<name>A0A819B7Y0_9BILA</name>
<comment type="caution">
    <text evidence="1">The sequence shown here is derived from an EMBL/GenBank/DDBJ whole genome shotgun (WGS) entry which is preliminary data.</text>
</comment>
<organism evidence="1 2">
    <name type="scientific">Rotaria socialis</name>
    <dbReference type="NCBI Taxonomy" id="392032"/>
    <lineage>
        <taxon>Eukaryota</taxon>
        <taxon>Metazoa</taxon>
        <taxon>Spiralia</taxon>
        <taxon>Gnathifera</taxon>
        <taxon>Rotifera</taxon>
        <taxon>Eurotatoria</taxon>
        <taxon>Bdelloidea</taxon>
        <taxon>Philodinida</taxon>
        <taxon>Philodinidae</taxon>
        <taxon>Rotaria</taxon>
    </lineage>
</organism>
<dbReference type="EMBL" id="CAJNYV010005898">
    <property type="protein sequence ID" value="CAF3789695.1"/>
    <property type="molecule type" value="Genomic_DNA"/>
</dbReference>
<evidence type="ECO:0000313" key="2">
    <source>
        <dbReference type="Proteomes" id="UP000663865"/>
    </source>
</evidence>
<sequence>MSINWNQTMEHVFHSEGISNVLSKEYPQIYQLLREEPESTAAYLRLTAEIQSIEYVSPNFQEIKPPYQSNSTRDKKKESMDVDLDESNDVIRIVQSVDKQLSRIIPSTVANDVGRSIARECLKTLPTVNAVPPGSHCLVASRINGIFDSTSDSLIWSVSYNLRLKKCEIKPVSRSYTFSSSPATKQEYMLEGTLNVLKLVGNLRQIDNLEKRAQTDYRRAKEDILREYPHVPISIEPERESITERSLIAAQPPQFSRTHKPHPLTTEEAFLKQTMANTHNCVASILTIRGLKNGISMSEKTFYHSMEQIKSYIETNLAALQKTVFVRNHIVILYTFDSASQVWSALQNTEAQAIRSNAEFTIERQDINNATFDNVIGQIRD</sequence>
<accession>A0A819B7Y0</accession>
<evidence type="ECO:0000313" key="1">
    <source>
        <dbReference type="EMBL" id="CAF3789695.1"/>
    </source>
</evidence>
<dbReference type="AlphaFoldDB" id="A0A819B7Y0"/>
<gene>
    <name evidence="1" type="ORF">KIK155_LOCUS31801</name>
</gene>
<proteinExistence type="predicted"/>